<dbReference type="SUPFAM" id="SSF51064">
    <property type="entry name" value="Head domain of nucleotide exchange factor GrpE"/>
    <property type="match status" value="1"/>
</dbReference>
<accession>A0A0G0D4V3</accession>
<dbReference type="GO" id="GO:0000774">
    <property type="term" value="F:adenyl-nucleotide exchange factor activity"/>
    <property type="evidence" value="ECO:0007669"/>
    <property type="project" value="InterPro"/>
</dbReference>
<dbReference type="SUPFAM" id="SSF58014">
    <property type="entry name" value="Coiled-coil domain of nucleotide exchange factor GrpE"/>
    <property type="match status" value="1"/>
</dbReference>
<evidence type="ECO:0000256" key="3">
    <source>
        <dbReference type="HAMAP-Rule" id="MF_01151"/>
    </source>
</evidence>
<dbReference type="EMBL" id="LBRB01000016">
    <property type="protein sequence ID" value="KKP88338.1"/>
    <property type="molecule type" value="Genomic_DNA"/>
</dbReference>
<keyword evidence="3" id="KW-0346">Stress response</keyword>
<dbReference type="Gene3D" id="3.90.20.20">
    <property type="match status" value="1"/>
</dbReference>
<evidence type="ECO:0000256" key="2">
    <source>
        <dbReference type="ARBA" id="ARBA00023186"/>
    </source>
</evidence>
<dbReference type="STRING" id="1618333.UR93_C0016G0003"/>
<dbReference type="GO" id="GO:0051082">
    <property type="term" value="F:unfolded protein binding"/>
    <property type="evidence" value="ECO:0007669"/>
    <property type="project" value="TreeGrafter"/>
</dbReference>
<evidence type="ECO:0000313" key="5">
    <source>
        <dbReference type="EMBL" id="KKP88338.1"/>
    </source>
</evidence>
<dbReference type="AlphaFoldDB" id="A0A0G0D4V3"/>
<comment type="subunit">
    <text evidence="3">Homodimer.</text>
</comment>
<dbReference type="PANTHER" id="PTHR21237">
    <property type="entry name" value="GRPE PROTEIN"/>
    <property type="match status" value="1"/>
</dbReference>
<protein>
    <recommendedName>
        <fullName evidence="3">Protein GrpE</fullName>
    </recommendedName>
    <alternativeName>
        <fullName evidence="3">HSP-70 cofactor</fullName>
    </alternativeName>
</protein>
<evidence type="ECO:0000313" key="6">
    <source>
        <dbReference type="Proteomes" id="UP000034316"/>
    </source>
</evidence>
<dbReference type="Gene3D" id="2.30.22.10">
    <property type="entry name" value="Head domain of nucleotide exchange factor GrpE"/>
    <property type="match status" value="1"/>
</dbReference>
<dbReference type="GO" id="GO:0005737">
    <property type="term" value="C:cytoplasm"/>
    <property type="evidence" value="ECO:0007669"/>
    <property type="project" value="UniProtKB-SubCell"/>
</dbReference>
<comment type="function">
    <text evidence="3">Participates actively in the response to hyperosmotic and heat shock by preventing the aggregation of stress-denatured proteins, in association with DnaK and GrpE. It is the nucleotide exchange factor for DnaK and may function as a thermosensor. Unfolded proteins bind initially to DnaJ; upon interaction with the DnaJ-bound protein, DnaK hydrolyzes its bound ATP, resulting in the formation of a stable complex. GrpE releases ADP from DnaK; ATP binding to DnaK triggers the release of the substrate protein, thus completing the reaction cycle. Several rounds of ATP-dependent interactions between DnaJ, DnaK and GrpE are required for fully efficient folding.</text>
</comment>
<comment type="subcellular location">
    <subcellularLocation>
        <location evidence="3">Cytoplasm</location>
    </subcellularLocation>
</comment>
<dbReference type="GO" id="GO:0051087">
    <property type="term" value="F:protein-folding chaperone binding"/>
    <property type="evidence" value="ECO:0007669"/>
    <property type="project" value="InterPro"/>
</dbReference>
<sequence>MKKIVKKKVKKSSKIAELTNLVKIKQAELINLQNRFEAQKKSLFLYANENLILDILPILDNFKRSTEHLPKELENDNWAKGINLIEKQLEEMLKNNGLERIIVEIGNEFDPNLHDAIEGEGEKINEIVLDGYKLNSKVIRPAKVKVN</sequence>
<dbReference type="Pfam" id="PF01025">
    <property type="entry name" value="GrpE"/>
    <property type="match status" value="1"/>
</dbReference>
<reference evidence="5 6" key="1">
    <citation type="journal article" date="2015" name="Nature">
        <title>rRNA introns, odd ribosomes, and small enigmatic genomes across a large radiation of phyla.</title>
        <authorList>
            <person name="Brown C.T."/>
            <person name="Hug L.A."/>
            <person name="Thomas B.C."/>
            <person name="Sharon I."/>
            <person name="Castelle C.J."/>
            <person name="Singh A."/>
            <person name="Wilkins M.J."/>
            <person name="Williams K.H."/>
            <person name="Banfield J.F."/>
        </authorList>
    </citation>
    <scope>NUCLEOTIDE SEQUENCE [LARGE SCALE GENOMIC DNA]</scope>
</reference>
<dbReference type="GO" id="GO:0042803">
    <property type="term" value="F:protein homodimerization activity"/>
    <property type="evidence" value="ECO:0007669"/>
    <property type="project" value="InterPro"/>
</dbReference>
<dbReference type="PANTHER" id="PTHR21237:SF23">
    <property type="entry name" value="GRPE PROTEIN HOMOLOG, MITOCHONDRIAL"/>
    <property type="match status" value="1"/>
</dbReference>
<dbReference type="InterPro" id="IPR000740">
    <property type="entry name" value="GrpE"/>
</dbReference>
<comment type="similarity">
    <text evidence="1 3 4">Belongs to the GrpE family.</text>
</comment>
<evidence type="ECO:0000256" key="1">
    <source>
        <dbReference type="ARBA" id="ARBA00009054"/>
    </source>
</evidence>
<dbReference type="Proteomes" id="UP000034316">
    <property type="component" value="Unassembled WGS sequence"/>
</dbReference>
<dbReference type="InterPro" id="IPR013805">
    <property type="entry name" value="GrpE_CC"/>
</dbReference>
<proteinExistence type="inferred from homology"/>
<gene>
    <name evidence="3" type="primary">grpE</name>
    <name evidence="5" type="ORF">UR93_C0016G0003</name>
</gene>
<dbReference type="InterPro" id="IPR009012">
    <property type="entry name" value="GrpE_head"/>
</dbReference>
<name>A0A0G0D4V3_9BACT</name>
<dbReference type="CDD" id="cd00446">
    <property type="entry name" value="GrpE"/>
    <property type="match status" value="1"/>
</dbReference>
<keyword evidence="3" id="KW-0963">Cytoplasm</keyword>
<organism evidence="5 6">
    <name type="scientific">Berkelbacteria bacterium GW2011_GWA2_35_9</name>
    <dbReference type="NCBI Taxonomy" id="1618333"/>
    <lineage>
        <taxon>Bacteria</taxon>
        <taxon>Candidatus Berkelbacteria</taxon>
    </lineage>
</organism>
<keyword evidence="2 3" id="KW-0143">Chaperone</keyword>
<evidence type="ECO:0000256" key="4">
    <source>
        <dbReference type="RuleBase" id="RU004478"/>
    </source>
</evidence>
<dbReference type="HAMAP" id="MF_01151">
    <property type="entry name" value="GrpE"/>
    <property type="match status" value="1"/>
</dbReference>
<dbReference type="GO" id="GO:0006457">
    <property type="term" value="P:protein folding"/>
    <property type="evidence" value="ECO:0007669"/>
    <property type="project" value="InterPro"/>
</dbReference>
<comment type="caution">
    <text evidence="5">The sequence shown here is derived from an EMBL/GenBank/DDBJ whole genome shotgun (WGS) entry which is preliminary data.</text>
</comment>
<dbReference type="PRINTS" id="PR00773">
    <property type="entry name" value="GRPEPROTEIN"/>
</dbReference>